<proteinExistence type="predicted"/>
<dbReference type="Proteomes" id="UP001341281">
    <property type="component" value="Chromosome 01"/>
</dbReference>
<dbReference type="EMBL" id="CP144745">
    <property type="protein sequence ID" value="WVZ51476.1"/>
    <property type="molecule type" value="Genomic_DNA"/>
</dbReference>
<keyword evidence="2" id="KW-1185">Reference proteome</keyword>
<protein>
    <submittedName>
        <fullName evidence="1">Uncharacterized protein</fullName>
    </submittedName>
</protein>
<evidence type="ECO:0000313" key="2">
    <source>
        <dbReference type="Proteomes" id="UP001341281"/>
    </source>
</evidence>
<gene>
    <name evidence="1" type="ORF">U9M48_002621</name>
</gene>
<organism evidence="1 2">
    <name type="scientific">Paspalum notatum var. saurae</name>
    <dbReference type="NCBI Taxonomy" id="547442"/>
    <lineage>
        <taxon>Eukaryota</taxon>
        <taxon>Viridiplantae</taxon>
        <taxon>Streptophyta</taxon>
        <taxon>Embryophyta</taxon>
        <taxon>Tracheophyta</taxon>
        <taxon>Spermatophyta</taxon>
        <taxon>Magnoliopsida</taxon>
        <taxon>Liliopsida</taxon>
        <taxon>Poales</taxon>
        <taxon>Poaceae</taxon>
        <taxon>PACMAD clade</taxon>
        <taxon>Panicoideae</taxon>
        <taxon>Andropogonodae</taxon>
        <taxon>Paspaleae</taxon>
        <taxon>Paspalinae</taxon>
        <taxon>Paspalum</taxon>
    </lineage>
</organism>
<evidence type="ECO:0000313" key="1">
    <source>
        <dbReference type="EMBL" id="WVZ51476.1"/>
    </source>
</evidence>
<sequence>MAAALSRFHHLPPLSPSAASPLLRPAASQPTPATSCSAAVRHCLDLPWACPAAPSEVPRSASLYQSLLSRLDLATKERLARLVLLLHQWLASL</sequence>
<name>A0AAQ3PK38_PASNO</name>
<dbReference type="AlphaFoldDB" id="A0AAQ3PK38"/>
<reference evidence="1 2" key="1">
    <citation type="submission" date="2024-02" db="EMBL/GenBank/DDBJ databases">
        <title>High-quality chromosome-scale genome assembly of Pensacola bahiagrass (Paspalum notatum Flugge var. saurae).</title>
        <authorList>
            <person name="Vega J.M."/>
            <person name="Podio M."/>
            <person name="Orjuela J."/>
            <person name="Siena L.A."/>
            <person name="Pessino S.C."/>
            <person name="Combes M.C."/>
            <person name="Mariac C."/>
            <person name="Albertini E."/>
            <person name="Pupilli F."/>
            <person name="Ortiz J.P.A."/>
            <person name="Leblanc O."/>
        </authorList>
    </citation>
    <scope>NUCLEOTIDE SEQUENCE [LARGE SCALE GENOMIC DNA]</scope>
    <source>
        <strain evidence="1">R1</strain>
        <tissue evidence="1">Leaf</tissue>
    </source>
</reference>
<accession>A0AAQ3PK38</accession>